<keyword evidence="2" id="KW-1185">Reference proteome</keyword>
<protein>
    <submittedName>
        <fullName evidence="1">Uncharacterized protein</fullName>
    </submittedName>
</protein>
<dbReference type="EMBL" id="LNCU01000039">
    <property type="protein sequence ID" value="KWV58100.1"/>
    <property type="molecule type" value="Genomic_DNA"/>
</dbReference>
<comment type="caution">
    <text evidence="1">The sequence shown here is derived from an EMBL/GenBank/DDBJ whole genome shotgun (WGS) entry which is preliminary data.</text>
</comment>
<gene>
    <name evidence="1" type="ORF">AS156_35335</name>
</gene>
<name>A0A125Q9Q3_9BRAD</name>
<evidence type="ECO:0000313" key="2">
    <source>
        <dbReference type="Proteomes" id="UP000057737"/>
    </source>
</evidence>
<accession>A0A125Q9Q3</accession>
<sequence>MKLYAIGWLISMGEGHDLGFVGARRYLEMLLGCFIQLNNKRMVATDAKWGREFAEQPAAVMRYAGGLTMHRTTSAHHASAEDAAYTLVSKANAENWDST</sequence>
<dbReference type="AlphaFoldDB" id="A0A125Q9Q3"/>
<organism evidence="1 2">
    <name type="scientific">Bradyrhizobium macuxiense</name>
    <dbReference type="NCBI Taxonomy" id="1755647"/>
    <lineage>
        <taxon>Bacteria</taxon>
        <taxon>Pseudomonadati</taxon>
        <taxon>Pseudomonadota</taxon>
        <taxon>Alphaproteobacteria</taxon>
        <taxon>Hyphomicrobiales</taxon>
        <taxon>Nitrobacteraceae</taxon>
        <taxon>Bradyrhizobium</taxon>
    </lineage>
</organism>
<reference evidence="1 2" key="1">
    <citation type="submission" date="2015-11" db="EMBL/GenBank/DDBJ databases">
        <title>Draft Genome Sequence of the Strain BR 10303 (Bradyrhizobium sp.) isolated from nodules of Centrolobium paraense.</title>
        <authorList>
            <person name="Zelli J.E."/>
            <person name="Simoes-Araujo J.L."/>
            <person name="Barauna A.C."/>
            <person name="Silva K."/>
        </authorList>
    </citation>
    <scope>NUCLEOTIDE SEQUENCE [LARGE SCALE GENOMIC DNA]</scope>
    <source>
        <strain evidence="1 2">BR 10303</strain>
    </source>
</reference>
<proteinExistence type="predicted"/>
<dbReference type="Proteomes" id="UP000057737">
    <property type="component" value="Unassembled WGS sequence"/>
</dbReference>
<evidence type="ECO:0000313" key="1">
    <source>
        <dbReference type="EMBL" id="KWV58100.1"/>
    </source>
</evidence>